<evidence type="ECO:0000313" key="2">
    <source>
        <dbReference type="Proteomes" id="UP000177870"/>
    </source>
</evidence>
<dbReference type="OrthoDB" id="532424at2"/>
<dbReference type="Proteomes" id="UP000177870">
    <property type="component" value="Chromosome"/>
</dbReference>
<evidence type="ECO:0000313" key="1">
    <source>
        <dbReference type="EMBL" id="AOW99615.1"/>
    </source>
</evidence>
<dbReference type="AlphaFoldDB" id="A0A1D8TQD2"/>
<protein>
    <submittedName>
        <fullName evidence="1">Uncharacterized protein</fullName>
    </submittedName>
</protein>
<dbReference type="KEGG" id="mpro:BJP34_09245"/>
<gene>
    <name evidence="1" type="ORF">BJP34_09245</name>
</gene>
<dbReference type="RefSeq" id="WP_070392096.1">
    <property type="nucleotide sequence ID" value="NZ_CP017599.1"/>
</dbReference>
<sequence>MIQAAFKRLIPFESLLEAITTLEIEDKIKLNKILEEDIAEIPPQIALKKLLQQPVSEMHFEQFEEPFQAPEPANTETSNVSLIPLCPLLPLIPLRTSEDNVA</sequence>
<name>A0A1D8TQD2_9CYAN</name>
<organism evidence="1 2">
    <name type="scientific">Moorena producens PAL-8-15-08-1</name>
    <dbReference type="NCBI Taxonomy" id="1458985"/>
    <lineage>
        <taxon>Bacteria</taxon>
        <taxon>Bacillati</taxon>
        <taxon>Cyanobacteriota</taxon>
        <taxon>Cyanophyceae</taxon>
        <taxon>Coleofasciculales</taxon>
        <taxon>Coleofasciculaceae</taxon>
        <taxon>Moorena</taxon>
    </lineage>
</organism>
<proteinExistence type="predicted"/>
<accession>A0A1D8TQD2</accession>
<dbReference type="EMBL" id="CP017599">
    <property type="protein sequence ID" value="AOW99615.1"/>
    <property type="molecule type" value="Genomic_DNA"/>
</dbReference>
<reference evidence="2" key="1">
    <citation type="submission" date="2016-10" db="EMBL/GenBank/DDBJ databases">
        <title>Comparative genomics uncovers the prolific and rare metabolic potential of the cyanobacterial genus Moorea.</title>
        <authorList>
            <person name="Leao T."/>
            <person name="Castelao G."/>
            <person name="Korobeynikov A."/>
            <person name="Monroe E.A."/>
            <person name="Podell S."/>
            <person name="Glukhov E."/>
            <person name="Allen E."/>
            <person name="Gerwick W.H."/>
            <person name="Gerwick L."/>
        </authorList>
    </citation>
    <scope>NUCLEOTIDE SEQUENCE [LARGE SCALE GENOMIC DNA]</scope>
    <source>
        <strain evidence="2">PAL-8-15-08-1</strain>
    </source>
</reference>